<evidence type="ECO:0000256" key="1">
    <source>
        <dbReference type="ARBA" id="ARBA00004606"/>
    </source>
</evidence>
<keyword evidence="7" id="KW-1185">Reference proteome</keyword>
<evidence type="ECO:0000256" key="2">
    <source>
        <dbReference type="ARBA" id="ARBA00022676"/>
    </source>
</evidence>
<dbReference type="PANTHER" id="PTHR46671:SF7">
    <property type="entry name" value="CORE-2_I-BRANCHING ENZYME"/>
    <property type="match status" value="1"/>
</dbReference>
<evidence type="ECO:0000256" key="3">
    <source>
        <dbReference type="ARBA" id="ARBA00022679"/>
    </source>
</evidence>
<gene>
    <name evidence="6" type="ORF">Mgra_00006964</name>
</gene>
<dbReference type="PANTHER" id="PTHR46671">
    <property type="entry name" value="PROTEIN CBG11221"/>
    <property type="match status" value="1"/>
</dbReference>
<dbReference type="Proteomes" id="UP000605970">
    <property type="component" value="Unassembled WGS sequence"/>
</dbReference>
<comment type="caution">
    <text evidence="6">The sequence shown here is derived from an EMBL/GenBank/DDBJ whole genome shotgun (WGS) entry which is preliminary data.</text>
</comment>
<name>A0A8S9ZJV7_9BILA</name>
<dbReference type="EMBL" id="JABEBT010000072">
    <property type="protein sequence ID" value="KAF7633656.1"/>
    <property type="molecule type" value="Genomic_DNA"/>
</dbReference>
<dbReference type="GO" id="GO:0016020">
    <property type="term" value="C:membrane"/>
    <property type="evidence" value="ECO:0007669"/>
    <property type="project" value="UniProtKB-SubCell"/>
</dbReference>
<organism evidence="6 7">
    <name type="scientific">Meloidogyne graminicola</name>
    <dbReference type="NCBI Taxonomy" id="189291"/>
    <lineage>
        <taxon>Eukaryota</taxon>
        <taxon>Metazoa</taxon>
        <taxon>Ecdysozoa</taxon>
        <taxon>Nematoda</taxon>
        <taxon>Chromadorea</taxon>
        <taxon>Rhabditida</taxon>
        <taxon>Tylenchina</taxon>
        <taxon>Tylenchomorpha</taxon>
        <taxon>Tylenchoidea</taxon>
        <taxon>Meloidogynidae</taxon>
        <taxon>Meloidogyninae</taxon>
        <taxon>Meloidogyne</taxon>
    </lineage>
</organism>
<evidence type="ECO:0000313" key="6">
    <source>
        <dbReference type="EMBL" id="KAF7633656.1"/>
    </source>
</evidence>
<keyword evidence="3" id="KW-0808">Transferase</keyword>
<dbReference type="AlphaFoldDB" id="A0A8S9ZJV7"/>
<keyword evidence="5" id="KW-0325">Glycoprotein</keyword>
<dbReference type="Pfam" id="PF02485">
    <property type="entry name" value="Branch"/>
    <property type="match status" value="1"/>
</dbReference>
<reference evidence="6" key="1">
    <citation type="journal article" date="2020" name="Ecol. Evol.">
        <title>Genome structure and content of the rice root-knot nematode (Meloidogyne graminicola).</title>
        <authorList>
            <person name="Phan N.T."/>
            <person name="Danchin E.G.J."/>
            <person name="Klopp C."/>
            <person name="Perfus-Barbeoch L."/>
            <person name="Kozlowski D.K."/>
            <person name="Koutsovoulos G.D."/>
            <person name="Lopez-Roques C."/>
            <person name="Bouchez O."/>
            <person name="Zahm M."/>
            <person name="Besnard G."/>
            <person name="Bellafiore S."/>
        </authorList>
    </citation>
    <scope>NUCLEOTIDE SEQUENCE</scope>
    <source>
        <strain evidence="6">VN-18</strain>
    </source>
</reference>
<accession>A0A8S9ZJV7</accession>
<dbReference type="OrthoDB" id="2019572at2759"/>
<protein>
    <submittedName>
        <fullName evidence="6">Uncharacterized protein</fullName>
    </submittedName>
</protein>
<dbReference type="InterPro" id="IPR003406">
    <property type="entry name" value="Glyco_trans_14"/>
</dbReference>
<keyword evidence="2" id="KW-0328">Glycosyltransferase</keyword>
<evidence type="ECO:0000256" key="5">
    <source>
        <dbReference type="ARBA" id="ARBA00023180"/>
    </source>
</evidence>
<comment type="subcellular location">
    <subcellularLocation>
        <location evidence="1">Membrane</location>
        <topology evidence="1">Single-pass type II membrane protein</topology>
    </subcellularLocation>
</comment>
<sequence length="367" mass="43092">MNKNKIGQIWNATKLFFKKPISENENKFPLAYARNDYRFLEAELATNYHPQNWYCYAIDSKANPLFRKRMHALANCFPNIIIPSKELSVDSAGHSTGSAFMSCLNELVEPKKRWEYVFTLQNHDTQIKTNEEIVQIFKWLDGANSIEFEFRHVGPQRMIKEMHQKHSWTFDNLHLFKNETMNNRFDKNGNPLQLQLTKGLVETALSRPFTDFIVKELNLTKMLAQLDTRNYGADELFFQTIGSSDHLNAPNGFTHKCVEQKIDVPYIIRYSVWDYGPGRWENVGKCHSHNMRHYICMLGIEDLAPTVTKIKHLFVNKMMPSIDFGAIYCWHEEMRRRTLTRFHQEWLKTNGNVDLQKFNCSEPTIPN</sequence>
<keyword evidence="4" id="KW-0472">Membrane</keyword>
<proteinExistence type="predicted"/>
<dbReference type="GO" id="GO:0016757">
    <property type="term" value="F:glycosyltransferase activity"/>
    <property type="evidence" value="ECO:0007669"/>
    <property type="project" value="UniProtKB-KW"/>
</dbReference>
<evidence type="ECO:0000313" key="7">
    <source>
        <dbReference type="Proteomes" id="UP000605970"/>
    </source>
</evidence>
<evidence type="ECO:0000256" key="4">
    <source>
        <dbReference type="ARBA" id="ARBA00023136"/>
    </source>
</evidence>